<keyword evidence="3" id="KW-1185">Reference proteome</keyword>
<dbReference type="AlphaFoldDB" id="A0A0A0HTQ8"/>
<organism evidence="2 3">
    <name type="scientific">Paracoccidioides brasiliensis (strain Pb18)</name>
    <dbReference type="NCBI Taxonomy" id="502780"/>
    <lineage>
        <taxon>Eukaryota</taxon>
        <taxon>Fungi</taxon>
        <taxon>Dikarya</taxon>
        <taxon>Ascomycota</taxon>
        <taxon>Pezizomycotina</taxon>
        <taxon>Eurotiomycetes</taxon>
        <taxon>Eurotiomycetidae</taxon>
        <taxon>Onygenales</taxon>
        <taxon>Ajellomycetaceae</taxon>
        <taxon>Paracoccidioides</taxon>
    </lineage>
</organism>
<dbReference type="OrthoDB" id="10594561at2759"/>
<feature type="region of interest" description="Disordered" evidence="1">
    <location>
        <begin position="156"/>
        <end position="175"/>
    </location>
</feature>
<reference evidence="2 3" key="1">
    <citation type="journal article" date="2011" name="PLoS Genet.">
        <title>Comparative genomic analysis of human fungal pathogens causing paracoccidioidomycosis.</title>
        <authorList>
            <person name="Desjardins C.A."/>
            <person name="Champion M.D."/>
            <person name="Holder J.W."/>
            <person name="Muszewska A."/>
            <person name="Goldberg J."/>
            <person name="Bailao A.M."/>
            <person name="Brigido M.M."/>
            <person name="Ferreira M.E."/>
            <person name="Garcia A.M."/>
            <person name="Grynberg M."/>
            <person name="Gujja S."/>
            <person name="Heiman D.I."/>
            <person name="Henn M.R."/>
            <person name="Kodira C.D."/>
            <person name="Leon-Narvaez H."/>
            <person name="Longo L.V."/>
            <person name="Ma L.J."/>
            <person name="Malavazi I."/>
            <person name="Matsuo A.L."/>
            <person name="Morais F.V."/>
            <person name="Pereira M."/>
            <person name="Rodriguez-Brito S."/>
            <person name="Sakthikumar S."/>
            <person name="Salem-Izacc S.M."/>
            <person name="Sykes S.M."/>
            <person name="Teixeira M.M."/>
            <person name="Vallejo M.C."/>
            <person name="Walter M.E."/>
            <person name="Yandava C."/>
            <person name="Young S."/>
            <person name="Zeng Q."/>
            <person name="Zucker J."/>
            <person name="Felipe M.S."/>
            <person name="Goldman G.H."/>
            <person name="Haas B.J."/>
            <person name="McEwen J.G."/>
            <person name="Nino-Vega G."/>
            <person name="Puccia R."/>
            <person name="San-Blas G."/>
            <person name="Soares C.M."/>
            <person name="Birren B.W."/>
            <person name="Cuomo C.A."/>
        </authorList>
    </citation>
    <scope>NUCLEOTIDE SEQUENCE [LARGE SCALE GENOMIC DNA]</scope>
    <source>
        <strain evidence="2 3">Pb18</strain>
    </source>
</reference>
<protein>
    <submittedName>
        <fullName evidence="2">Uncharacterized protein</fullName>
    </submittedName>
</protein>
<dbReference type="EMBL" id="KN275958">
    <property type="protein sequence ID" value="KGM92584.1"/>
    <property type="molecule type" value="Genomic_DNA"/>
</dbReference>
<gene>
    <name evidence="2" type="ORF">PADG_11416</name>
</gene>
<dbReference type="RefSeq" id="XP_010757964.1">
    <property type="nucleotide sequence ID" value="XM_010759662.1"/>
</dbReference>
<dbReference type="OMA" id="CLRTQMR"/>
<dbReference type="HOGENOM" id="CLU_1732033_0_0_1"/>
<proteinExistence type="predicted"/>
<dbReference type="eggNOG" id="ENOG502T4A6">
    <property type="taxonomic scope" value="Eukaryota"/>
</dbReference>
<accession>A0A0A0HTQ8</accession>
<evidence type="ECO:0000313" key="2">
    <source>
        <dbReference type="EMBL" id="KGM92584.1"/>
    </source>
</evidence>
<evidence type="ECO:0000313" key="3">
    <source>
        <dbReference type="Proteomes" id="UP000001628"/>
    </source>
</evidence>
<sequence>MSYLSSEPLGYLFALRSTEKPKFQYISSMAQRNVFPGLCLRTQMRFLEPIVESSSSTRFPGIAKAVLLGRVPHLQDRARVRVRIKPSHRIGSPPDFSAFGAAASAAGGFGGGSAEVPRYQAKLLRLAAVLTSPSRAARSAKARVAASIGVTHRAQRRSEATGALFASSEEWEDAE</sequence>
<dbReference type="VEuPathDB" id="FungiDB:PADG_11416"/>
<dbReference type="KEGG" id="pbn:PADG_11416"/>
<name>A0A0A0HTQ8_PARBD</name>
<evidence type="ECO:0000256" key="1">
    <source>
        <dbReference type="SAM" id="MobiDB-lite"/>
    </source>
</evidence>
<dbReference type="Proteomes" id="UP000001628">
    <property type="component" value="Unassembled WGS sequence"/>
</dbReference>
<dbReference type="InParanoid" id="A0A0A0HTQ8"/>
<dbReference type="GeneID" id="22587313"/>